<comment type="similarity">
    <text evidence="4 19">Belongs to the glycosyl hydrolase 17 family.</text>
</comment>
<protein>
    <recommendedName>
        <fullName evidence="5">glucan endo-1,3-beta-D-glucosidase</fullName>
        <ecNumber evidence="5">3.2.1.39</ecNumber>
    </recommendedName>
    <alternativeName>
        <fullName evidence="18">Endo-1,3-beta-glucanase btgC</fullName>
    </alternativeName>
    <alternativeName>
        <fullName evidence="17">Laminarinase btgC</fullName>
    </alternativeName>
</protein>
<dbReference type="Pfam" id="PF00332">
    <property type="entry name" value="Glyco_hydro_17"/>
    <property type="match status" value="1"/>
</dbReference>
<keyword evidence="15" id="KW-0624">Polysaccharide degradation</keyword>
<dbReference type="OrthoDB" id="77201at2759"/>
<evidence type="ECO:0000256" key="10">
    <source>
        <dbReference type="ARBA" id="ARBA00022801"/>
    </source>
</evidence>
<proteinExistence type="inferred from homology"/>
<feature type="compositionally biased region" description="Polar residues" evidence="20">
    <location>
        <begin position="246"/>
        <end position="279"/>
    </location>
</feature>
<evidence type="ECO:0000313" key="23">
    <source>
        <dbReference type="Proteomes" id="UP000738325"/>
    </source>
</evidence>
<evidence type="ECO:0000256" key="15">
    <source>
        <dbReference type="ARBA" id="ARBA00023326"/>
    </source>
</evidence>
<keyword evidence="12" id="KW-0325">Glycoprotein</keyword>
<feature type="compositionally biased region" description="Low complexity" evidence="20">
    <location>
        <begin position="338"/>
        <end position="356"/>
    </location>
</feature>
<dbReference type="InterPro" id="IPR017853">
    <property type="entry name" value="GH"/>
</dbReference>
<dbReference type="GO" id="GO:0009986">
    <property type="term" value="C:cell surface"/>
    <property type="evidence" value="ECO:0007669"/>
    <property type="project" value="TreeGrafter"/>
</dbReference>
<evidence type="ECO:0000256" key="4">
    <source>
        <dbReference type="ARBA" id="ARBA00008773"/>
    </source>
</evidence>
<evidence type="ECO:0000256" key="7">
    <source>
        <dbReference type="ARBA" id="ARBA00022512"/>
    </source>
</evidence>
<evidence type="ECO:0000256" key="18">
    <source>
        <dbReference type="ARBA" id="ARBA00043078"/>
    </source>
</evidence>
<dbReference type="GO" id="GO:0000272">
    <property type="term" value="P:polysaccharide catabolic process"/>
    <property type="evidence" value="ECO:0007669"/>
    <property type="project" value="UniProtKB-KW"/>
</dbReference>
<evidence type="ECO:0000313" key="22">
    <source>
        <dbReference type="EMBL" id="KAG0329365.1"/>
    </source>
</evidence>
<keyword evidence="8" id="KW-0964">Secreted</keyword>
<evidence type="ECO:0000256" key="12">
    <source>
        <dbReference type="ARBA" id="ARBA00023180"/>
    </source>
</evidence>
<evidence type="ECO:0000256" key="16">
    <source>
        <dbReference type="ARBA" id="ARBA00037649"/>
    </source>
</evidence>
<dbReference type="GO" id="GO:0042973">
    <property type="term" value="F:glucan endo-1,3-beta-D-glucosidase activity"/>
    <property type="evidence" value="ECO:0007669"/>
    <property type="project" value="UniProtKB-EC"/>
</dbReference>
<comment type="caution">
    <text evidence="22">The sequence shown here is derived from an EMBL/GenBank/DDBJ whole genome shotgun (WGS) entry which is preliminary data.</text>
</comment>
<comment type="subcellular location">
    <subcellularLocation>
        <location evidence="3">Cell membrane</location>
        <topology evidence="3">Single-pass type II membrane protein</topology>
    </subcellularLocation>
    <subcellularLocation>
        <location evidence="2">Secreted</location>
        <location evidence="2">Cell wall</location>
    </subcellularLocation>
</comment>
<evidence type="ECO:0000256" key="8">
    <source>
        <dbReference type="ARBA" id="ARBA00022525"/>
    </source>
</evidence>
<feature type="compositionally biased region" description="Polar residues" evidence="20">
    <location>
        <begin position="129"/>
        <end position="140"/>
    </location>
</feature>
<feature type="region of interest" description="Disordered" evidence="20">
    <location>
        <begin position="315"/>
        <end position="358"/>
    </location>
</feature>
<dbReference type="AlphaFoldDB" id="A0A9P6RYD6"/>
<dbReference type="EC" id="3.2.1.39" evidence="5"/>
<evidence type="ECO:0000256" key="5">
    <source>
        <dbReference type="ARBA" id="ARBA00012780"/>
    </source>
</evidence>
<keyword evidence="11 21" id="KW-0472">Membrane</keyword>
<evidence type="ECO:0000256" key="3">
    <source>
        <dbReference type="ARBA" id="ARBA00004401"/>
    </source>
</evidence>
<feature type="region of interest" description="Disordered" evidence="20">
    <location>
        <begin position="401"/>
        <end position="428"/>
    </location>
</feature>
<dbReference type="GO" id="GO:0071555">
    <property type="term" value="P:cell wall organization"/>
    <property type="evidence" value="ECO:0007669"/>
    <property type="project" value="UniProtKB-KW"/>
</dbReference>
<dbReference type="Gene3D" id="3.20.20.80">
    <property type="entry name" value="Glycosidases"/>
    <property type="match status" value="1"/>
</dbReference>
<feature type="region of interest" description="Disordered" evidence="20">
    <location>
        <begin position="1"/>
        <end position="20"/>
    </location>
</feature>
<feature type="region of interest" description="Disordered" evidence="20">
    <location>
        <begin position="238"/>
        <end position="279"/>
    </location>
</feature>
<keyword evidence="13" id="KW-0119">Carbohydrate metabolism</keyword>
<keyword evidence="6" id="KW-1003">Cell membrane</keyword>
<evidence type="ECO:0000256" key="21">
    <source>
        <dbReference type="SAM" id="Phobius"/>
    </source>
</evidence>
<evidence type="ECO:0000256" key="9">
    <source>
        <dbReference type="ARBA" id="ARBA00022729"/>
    </source>
</evidence>
<dbReference type="InterPro" id="IPR050732">
    <property type="entry name" value="Beta-glucan_modifiers"/>
</dbReference>
<evidence type="ECO:0000256" key="2">
    <source>
        <dbReference type="ARBA" id="ARBA00004191"/>
    </source>
</evidence>
<evidence type="ECO:0000256" key="14">
    <source>
        <dbReference type="ARBA" id="ARBA00023316"/>
    </source>
</evidence>
<reference evidence="22" key="1">
    <citation type="journal article" date="2020" name="Fungal Divers.">
        <title>Resolving the Mortierellaceae phylogeny through synthesis of multi-gene phylogenetics and phylogenomics.</title>
        <authorList>
            <person name="Vandepol N."/>
            <person name="Liber J."/>
            <person name="Desiro A."/>
            <person name="Na H."/>
            <person name="Kennedy M."/>
            <person name="Barry K."/>
            <person name="Grigoriev I.V."/>
            <person name="Miller A.N."/>
            <person name="O'Donnell K."/>
            <person name="Stajich J.E."/>
            <person name="Bonito G."/>
        </authorList>
    </citation>
    <scope>NUCLEOTIDE SEQUENCE</scope>
    <source>
        <strain evidence="22">REB-010B</strain>
    </source>
</reference>
<dbReference type="PANTHER" id="PTHR16631">
    <property type="entry name" value="GLUCAN 1,3-BETA-GLUCOSIDASE"/>
    <property type="match status" value="1"/>
</dbReference>
<keyword evidence="9" id="KW-0732">Signal</keyword>
<dbReference type="GO" id="GO:0005576">
    <property type="term" value="C:extracellular region"/>
    <property type="evidence" value="ECO:0007669"/>
    <property type="project" value="TreeGrafter"/>
</dbReference>
<feature type="transmembrane region" description="Helical" evidence="21">
    <location>
        <begin position="444"/>
        <end position="464"/>
    </location>
</feature>
<dbReference type="EMBL" id="JAAAIP010000017">
    <property type="protein sequence ID" value="KAG0329365.1"/>
    <property type="molecule type" value="Genomic_DNA"/>
</dbReference>
<dbReference type="InterPro" id="IPR000490">
    <property type="entry name" value="Glyco_hydro_17"/>
</dbReference>
<name>A0A9P6RYD6_9FUNG</name>
<dbReference type="Proteomes" id="UP000738325">
    <property type="component" value="Unassembled WGS sequence"/>
</dbReference>
<evidence type="ECO:0000256" key="1">
    <source>
        <dbReference type="ARBA" id="ARBA00000382"/>
    </source>
</evidence>
<keyword evidence="10" id="KW-0378">Hydrolase</keyword>
<evidence type="ECO:0000256" key="20">
    <source>
        <dbReference type="SAM" id="MobiDB-lite"/>
    </source>
</evidence>
<keyword evidence="14" id="KW-0961">Cell wall biogenesis/degradation</keyword>
<dbReference type="GO" id="GO:0005886">
    <property type="term" value="C:plasma membrane"/>
    <property type="evidence" value="ECO:0007669"/>
    <property type="project" value="UniProtKB-SubCell"/>
</dbReference>
<feature type="region of interest" description="Disordered" evidence="20">
    <location>
        <begin position="129"/>
        <end position="194"/>
    </location>
</feature>
<comment type="catalytic activity">
    <reaction evidence="1">
        <text>Hydrolysis of (1-&gt;3)-beta-D-glucosidic linkages in (1-&gt;3)-beta-D-glucans.</text>
        <dbReference type="EC" id="3.2.1.39"/>
    </reaction>
</comment>
<keyword evidence="23" id="KW-1185">Reference proteome</keyword>
<accession>A0A9P6RYD6</accession>
<gene>
    <name evidence="22" type="ORF">BGZ99_002371</name>
</gene>
<keyword evidence="21" id="KW-1133">Transmembrane helix</keyword>
<evidence type="ECO:0000256" key="6">
    <source>
        <dbReference type="ARBA" id="ARBA00022475"/>
    </source>
</evidence>
<feature type="compositionally biased region" description="Polar residues" evidence="20">
    <location>
        <begin position="148"/>
        <end position="157"/>
    </location>
</feature>
<organism evidence="22 23">
    <name type="scientific">Dissophora globulifera</name>
    <dbReference type="NCBI Taxonomy" id="979702"/>
    <lineage>
        <taxon>Eukaryota</taxon>
        <taxon>Fungi</taxon>
        <taxon>Fungi incertae sedis</taxon>
        <taxon>Mucoromycota</taxon>
        <taxon>Mortierellomycotina</taxon>
        <taxon>Mortierellomycetes</taxon>
        <taxon>Mortierellales</taxon>
        <taxon>Mortierellaceae</taxon>
        <taxon>Dissophora</taxon>
    </lineage>
</organism>
<feature type="compositionally biased region" description="Polar residues" evidence="20">
    <location>
        <begin position="166"/>
        <end position="179"/>
    </location>
</feature>
<feature type="compositionally biased region" description="Basic and acidic residues" evidence="20">
    <location>
        <begin position="402"/>
        <end position="411"/>
    </location>
</feature>
<keyword evidence="21" id="KW-0812">Transmembrane</keyword>
<sequence length="780" mass="84916">MDAAARNSDNSLPFPTARRAHGFGGGATHLLPMTPGEEIDFDKGLLFQSIHRGSRGSDPGPALLSSTPLPSINLDNFRSNSDPDTVDPGASVIPTRSSLDQFRRAVPSHEIQSAPIHLPVIHYPSPTLSNRASTVHSQGYPSRPPSPNSSAITQASDMSKLPTPPQNLQQYLSPVGSDTSLHEQPFAPSVGEPRHHYNQYSTLAALRPDSACSFPDNSPLMAPNVLAAVDARLRESSRQRALADRSSISSLYPQRPQSTPGSAHSDTSEASKTARSSASLVVTHHTILQNSESVMSREDLYDVLNKDDDDDDIFVSESDSGLMRPRPAFTRHIRRSSKSSQRSSNTSSSLSSSRTDSGLELSATGRRYLAASLPRHVQAAKVGEGSVMNLKRKELVTAAMVSKDEKHESHTSADSVMSDSPYPEKSEWLRKKTKSSRKWRGTCYIIGIIFFIALVAGIVLGFVLRKGKIDGLAPPPNPTTSTPPITQFTPNPNLHKSFYGIDYNPAKSLMPWCGVTLQNVVDDVILMSQLTNRIRLYGMDCQQADLTFQAISALNLNSTMKVVLTVWVDNNTATYQSQYDTLFRVLDLYGTDMVEGVSVGNEVLFRQDMNLTALGSLMATVRSNIKSRYGKTIPVFTSDIGPDLNATLASYSDELSGNLHPYFAGIDVSAAANWTLQQFNDTILANPTKAGLKGSISEVGWPSGPATAVFQPSAVPGLANLQTMVDSFICQANAQGVPYYWFEFKDEPWKTDPTVPVEPFWGIFDKDGNLKIKIPDCVAP</sequence>
<dbReference type="PANTHER" id="PTHR16631:SF17">
    <property type="entry name" value="GLUCAN ENDO-1,3-BETA-GLUCOSIDASE BTGC"/>
    <property type="match status" value="1"/>
</dbReference>
<keyword evidence="7" id="KW-0134">Cell wall</keyword>
<dbReference type="GO" id="GO:0009277">
    <property type="term" value="C:fungal-type cell wall"/>
    <property type="evidence" value="ECO:0007669"/>
    <property type="project" value="TreeGrafter"/>
</dbReference>
<evidence type="ECO:0000256" key="13">
    <source>
        <dbReference type="ARBA" id="ARBA00023277"/>
    </source>
</evidence>
<evidence type="ECO:0000256" key="11">
    <source>
        <dbReference type="ARBA" id="ARBA00023136"/>
    </source>
</evidence>
<evidence type="ECO:0000256" key="17">
    <source>
        <dbReference type="ARBA" id="ARBA00042373"/>
    </source>
</evidence>
<evidence type="ECO:0000256" key="19">
    <source>
        <dbReference type="RuleBase" id="RU004335"/>
    </source>
</evidence>
<dbReference type="SUPFAM" id="SSF51445">
    <property type="entry name" value="(Trans)glycosidases"/>
    <property type="match status" value="1"/>
</dbReference>
<comment type="function">
    <text evidence="16">Glucanases play a role in cell expansion during growth, in cell-cell fusion during mating, and in spore release during sporulation. This enzyme may be involved in beta-glucan degradation. Active on laminarin and lichenan.</text>
</comment>